<keyword evidence="3" id="KW-1185">Reference proteome</keyword>
<keyword evidence="1" id="KW-0812">Transmembrane</keyword>
<evidence type="ECO:0000256" key="1">
    <source>
        <dbReference type="SAM" id="Phobius"/>
    </source>
</evidence>
<feature type="transmembrane region" description="Helical" evidence="1">
    <location>
        <begin position="52"/>
        <end position="79"/>
    </location>
</feature>
<dbReference type="AlphaFoldDB" id="A0A366KDP2"/>
<dbReference type="EMBL" id="PDCH01000008">
    <property type="protein sequence ID" value="RBP99233.1"/>
    <property type="molecule type" value="Genomic_DNA"/>
</dbReference>
<reference evidence="2 3" key="1">
    <citation type="submission" date="2017-10" db="EMBL/GenBank/DDBJ databases">
        <title>Bifidobacterium xylocopum sp. nov. and Bifidobacterium aemilianum sp. nov., from the carpenter bee (Xylocopa violacea) digestive tract.</title>
        <authorList>
            <person name="Alberoni D."/>
            <person name="Baffoni L."/>
            <person name="Di Gioia D."/>
            <person name="Gaggia F."/>
            <person name="Biavati B."/>
        </authorList>
    </citation>
    <scope>NUCLEOTIDE SEQUENCE [LARGE SCALE GENOMIC DNA]</scope>
    <source>
        <strain evidence="2 3">XV2</strain>
    </source>
</reference>
<evidence type="ECO:0008006" key="4">
    <source>
        <dbReference type="Google" id="ProtNLM"/>
    </source>
</evidence>
<feature type="transmembrane region" description="Helical" evidence="1">
    <location>
        <begin position="100"/>
        <end position="122"/>
    </location>
</feature>
<feature type="transmembrane region" description="Helical" evidence="1">
    <location>
        <begin position="356"/>
        <end position="381"/>
    </location>
</feature>
<evidence type="ECO:0000313" key="3">
    <source>
        <dbReference type="Proteomes" id="UP000252345"/>
    </source>
</evidence>
<feature type="transmembrane region" description="Helical" evidence="1">
    <location>
        <begin position="314"/>
        <end position="336"/>
    </location>
</feature>
<gene>
    <name evidence="2" type="ORF">CRD59_04965</name>
</gene>
<feature type="transmembrane region" description="Helical" evidence="1">
    <location>
        <begin position="247"/>
        <end position="264"/>
    </location>
</feature>
<comment type="caution">
    <text evidence="2">The sequence shown here is derived from an EMBL/GenBank/DDBJ whole genome shotgun (WGS) entry which is preliminary data.</text>
</comment>
<name>A0A366KDP2_9BIFI</name>
<organism evidence="2 3">
    <name type="scientific">Bifidobacterium xylocopae</name>
    <dbReference type="NCBI Taxonomy" id="2493119"/>
    <lineage>
        <taxon>Bacteria</taxon>
        <taxon>Bacillati</taxon>
        <taxon>Actinomycetota</taxon>
        <taxon>Actinomycetes</taxon>
        <taxon>Bifidobacteriales</taxon>
        <taxon>Bifidobacteriaceae</taxon>
        <taxon>Bifidobacterium</taxon>
    </lineage>
</organism>
<proteinExistence type="predicted"/>
<dbReference type="Proteomes" id="UP000252345">
    <property type="component" value="Unassembled WGS sequence"/>
</dbReference>
<feature type="transmembrane region" description="Helical" evidence="1">
    <location>
        <begin position="142"/>
        <end position="160"/>
    </location>
</feature>
<keyword evidence="1" id="KW-1133">Transmembrane helix</keyword>
<feature type="transmembrane region" description="Helical" evidence="1">
    <location>
        <begin position="209"/>
        <end position="226"/>
    </location>
</feature>
<protein>
    <recommendedName>
        <fullName evidence="4">Acyltransferase 3 domain-containing protein</fullName>
    </recommendedName>
</protein>
<sequence length="400" mass="42950">MEALRLAAIAGISVFHVFSPWFWAATHPAAVDPSDALPALVVSALPNRPGWALWLLGLIALLGSWGNHVFYMISAWYLVPGMASQADSPGYWRSQLLAGVRRCLPVLATIALYALLLVAANARFHTLPAAGRLQWVGPGLEFVWLYMLFVLLAPAWAWLLRRCSGSGWARACGVLLLVAVQVLNGYIAFVNQGDTAARGLLDWRKQMSALTYLVSFAVAGALGWAVRQRSQPSGRSAWTGSLFWGRALGCLLVLTLILTGYWAMRGSAAALYALSFKSTSLLAFALALAALCWCALQPDRSGSTAEPAGKGRSAIAALASGILGFYIVQSLAHDWWAPACEKLLAEALHGGTTPAFIAFFAAGLAFSLVFTLIVLLLDLLVRQPALRLLGLGKRRRTCLG</sequence>
<evidence type="ECO:0000313" key="2">
    <source>
        <dbReference type="EMBL" id="RBP99233.1"/>
    </source>
</evidence>
<feature type="transmembrane region" description="Helical" evidence="1">
    <location>
        <begin position="270"/>
        <end position="293"/>
    </location>
</feature>
<accession>A0A366KDP2</accession>
<keyword evidence="1" id="KW-0472">Membrane</keyword>
<feature type="transmembrane region" description="Helical" evidence="1">
    <location>
        <begin position="167"/>
        <end position="189"/>
    </location>
</feature>